<sequence>MFRTFGCLCYAKKLGTYNKKFDERAAACVFLGYVSGTKGYGVYNLETKEIFISRDVIFYETKFPFCQVVSTSTEPAVSLPVIDDDEDMGDVTQEHTQKTPEVNSDNETLRRSSRCKKPPSWMSDYVIDLAQAEELSLFFSEVDKTATEPLYYEQAIGDQRWIDAMHKELDALESNNTWILTKLPAGKKAIGSKWDSKPTVTPLPQGMNLSSIDSPPLDHPENYRRLIGRLLYLNLSRADLSYGIQQLSQFIQAPSQAHWNATLHLVKYLNGTPNLGLYYKASPIGVK</sequence>
<organism evidence="3 4">
    <name type="scientific">Striga hermonthica</name>
    <name type="common">Purple witchweed</name>
    <name type="synonym">Buchnera hermonthica</name>
    <dbReference type="NCBI Taxonomy" id="68872"/>
    <lineage>
        <taxon>Eukaryota</taxon>
        <taxon>Viridiplantae</taxon>
        <taxon>Streptophyta</taxon>
        <taxon>Embryophyta</taxon>
        <taxon>Tracheophyta</taxon>
        <taxon>Spermatophyta</taxon>
        <taxon>Magnoliopsida</taxon>
        <taxon>eudicotyledons</taxon>
        <taxon>Gunneridae</taxon>
        <taxon>Pentapetalae</taxon>
        <taxon>asterids</taxon>
        <taxon>lamiids</taxon>
        <taxon>Lamiales</taxon>
        <taxon>Orobanchaceae</taxon>
        <taxon>Buchnereae</taxon>
        <taxon>Striga</taxon>
    </lineage>
</organism>
<dbReference type="OrthoDB" id="913290at2759"/>
<dbReference type="EMBL" id="CACSLK010031421">
    <property type="protein sequence ID" value="CAA0839405.1"/>
    <property type="molecule type" value="Genomic_DNA"/>
</dbReference>
<keyword evidence="3" id="KW-0418">Kinase</keyword>
<keyword evidence="3" id="KW-0808">Transferase</keyword>
<feature type="region of interest" description="Disordered" evidence="1">
    <location>
        <begin position="81"/>
        <end position="117"/>
    </location>
</feature>
<evidence type="ECO:0000313" key="4">
    <source>
        <dbReference type="Proteomes" id="UP001153555"/>
    </source>
</evidence>
<evidence type="ECO:0000259" key="2">
    <source>
        <dbReference type="Pfam" id="PF25597"/>
    </source>
</evidence>
<keyword evidence="4" id="KW-1185">Reference proteome</keyword>
<dbReference type="Pfam" id="PF25597">
    <property type="entry name" value="SH3_retrovirus"/>
    <property type="match status" value="1"/>
</dbReference>
<evidence type="ECO:0000313" key="3">
    <source>
        <dbReference type="EMBL" id="CAA0839405.1"/>
    </source>
</evidence>
<name>A0A9N7RPJ6_STRHE</name>
<dbReference type="InterPro" id="IPR057670">
    <property type="entry name" value="SH3_retrovirus"/>
</dbReference>
<evidence type="ECO:0000256" key="1">
    <source>
        <dbReference type="SAM" id="MobiDB-lite"/>
    </source>
</evidence>
<accession>A0A9N7RPJ6</accession>
<reference evidence="3" key="1">
    <citation type="submission" date="2019-12" db="EMBL/GenBank/DDBJ databases">
        <authorList>
            <person name="Scholes J."/>
        </authorList>
    </citation>
    <scope>NUCLEOTIDE SEQUENCE</scope>
</reference>
<feature type="domain" description="Retroviral polymerase SH3-like" evidence="2">
    <location>
        <begin position="7"/>
        <end position="67"/>
    </location>
</feature>
<protein>
    <submittedName>
        <fullName evidence="3">Cysteine-rich RLK (RECEPTOR-like protein kinase) 8</fullName>
    </submittedName>
</protein>
<gene>
    <name evidence="3" type="ORF">SHERM_05973</name>
</gene>
<comment type="caution">
    <text evidence="3">The sequence shown here is derived from an EMBL/GenBank/DDBJ whole genome shotgun (WGS) entry which is preliminary data.</text>
</comment>
<dbReference type="GO" id="GO:0016301">
    <property type="term" value="F:kinase activity"/>
    <property type="evidence" value="ECO:0007669"/>
    <property type="project" value="UniProtKB-KW"/>
</dbReference>
<dbReference type="Proteomes" id="UP001153555">
    <property type="component" value="Unassembled WGS sequence"/>
</dbReference>
<dbReference type="PANTHER" id="PTHR11439">
    <property type="entry name" value="GAG-POL-RELATED RETROTRANSPOSON"/>
    <property type="match status" value="1"/>
</dbReference>
<proteinExistence type="predicted"/>
<dbReference type="PANTHER" id="PTHR11439:SF465">
    <property type="entry name" value="REVERSE TRANSCRIPTASE TY1_COPIA-TYPE DOMAIN-CONTAINING PROTEIN"/>
    <property type="match status" value="1"/>
</dbReference>
<dbReference type="AlphaFoldDB" id="A0A9N7RPJ6"/>